<proteinExistence type="predicted"/>
<reference evidence="2" key="1">
    <citation type="journal article" date="2012" name="Nat. Genet.">
        <title>Whole-genome sequence of Schistosoma haematobium.</title>
        <authorList>
            <person name="Young N.D."/>
            <person name="Jex A.R."/>
            <person name="Li B."/>
            <person name="Liu S."/>
            <person name="Yang L."/>
            <person name="Xiong Z."/>
            <person name="Li Y."/>
            <person name="Cantacessi C."/>
            <person name="Hall R.S."/>
            <person name="Xu X."/>
            <person name="Chen F."/>
            <person name="Wu X."/>
            <person name="Zerlotini A."/>
            <person name="Oliveira G."/>
            <person name="Hofmann A."/>
            <person name="Zhang G."/>
            <person name="Fang X."/>
            <person name="Kang Y."/>
            <person name="Campbell B.E."/>
            <person name="Loukas A."/>
            <person name="Ranganathan S."/>
            <person name="Rollinson D."/>
            <person name="Rinaldi G."/>
            <person name="Brindley P.J."/>
            <person name="Yang H."/>
            <person name="Wang J."/>
            <person name="Wang J."/>
            <person name="Gasser R.B."/>
        </authorList>
    </citation>
    <scope>NUCLEOTIDE SEQUENCE</scope>
</reference>
<keyword evidence="1" id="KW-0812">Transmembrane</keyword>
<protein>
    <submittedName>
        <fullName evidence="2">Uncharacterized protein</fullName>
    </submittedName>
</protein>
<keyword evidence="1" id="KW-0472">Membrane</keyword>
<name>A0A922LPE3_SCHHA</name>
<feature type="transmembrane region" description="Helical" evidence="1">
    <location>
        <begin position="83"/>
        <end position="101"/>
    </location>
</feature>
<feature type="transmembrane region" description="Helical" evidence="1">
    <location>
        <begin position="20"/>
        <end position="40"/>
    </location>
</feature>
<dbReference type="GeneID" id="75576673"/>
<keyword evidence="1" id="KW-1133">Transmembrane helix</keyword>
<reference evidence="2" key="3">
    <citation type="submission" date="2021-06" db="EMBL/GenBank/DDBJ databases">
        <title>Chromosome-level genome assembly for S. haematobium.</title>
        <authorList>
            <person name="Stroehlein A.J."/>
        </authorList>
    </citation>
    <scope>NUCLEOTIDE SEQUENCE</scope>
</reference>
<dbReference type="Proteomes" id="UP000471633">
    <property type="component" value="Unassembled WGS sequence"/>
</dbReference>
<dbReference type="CTD" id="75576673"/>
<dbReference type="AlphaFoldDB" id="A0A922LPE3"/>
<sequence>MMVVSVLQVSASYSRTVLTFVLKILSLTLVASCFEFHVFFSRGNAPLALPIHAFISASDPPCLSITLPGMLKVSTSSRASPSIVVWLVLAVLYFSILLPCGC</sequence>
<organism evidence="2 3">
    <name type="scientific">Schistosoma haematobium</name>
    <name type="common">Blood fluke</name>
    <dbReference type="NCBI Taxonomy" id="6185"/>
    <lineage>
        <taxon>Eukaryota</taxon>
        <taxon>Metazoa</taxon>
        <taxon>Spiralia</taxon>
        <taxon>Lophotrochozoa</taxon>
        <taxon>Platyhelminthes</taxon>
        <taxon>Trematoda</taxon>
        <taxon>Digenea</taxon>
        <taxon>Strigeidida</taxon>
        <taxon>Schistosomatoidea</taxon>
        <taxon>Schistosomatidae</taxon>
        <taxon>Schistosoma</taxon>
    </lineage>
</organism>
<dbReference type="EMBL" id="AMPZ03000002">
    <property type="protein sequence ID" value="KAH9590771.1"/>
    <property type="molecule type" value="Genomic_DNA"/>
</dbReference>
<accession>A0A922LPE3</accession>
<reference evidence="2" key="2">
    <citation type="journal article" date="2019" name="Gigascience">
        <title>High-quality Schistosoma haematobium genome achieved by single-molecule and long-range sequencing.</title>
        <authorList>
            <person name="Stroehlein A.J."/>
            <person name="Korhonen P.K."/>
            <person name="Chong T.M."/>
            <person name="Lim Y.L."/>
            <person name="Chan K.G."/>
            <person name="Webster B."/>
            <person name="Rollinson D."/>
            <person name="Brindley P.J."/>
            <person name="Gasser R.B."/>
            <person name="Young N.D."/>
        </authorList>
    </citation>
    <scope>NUCLEOTIDE SEQUENCE</scope>
</reference>
<reference evidence="2" key="4">
    <citation type="journal article" date="2022" name="PLoS Pathog.">
        <title>Chromosome-level genome of Schistosoma haematobium underpins genome-wide explorations of molecular variation.</title>
        <authorList>
            <person name="Stroehlein A.J."/>
            <person name="Korhonen P.K."/>
            <person name="Lee V.V."/>
            <person name="Ralph S.A."/>
            <person name="Mentink-Kane M."/>
            <person name="You H."/>
            <person name="McManus D.P."/>
            <person name="Tchuente L.T."/>
            <person name="Stothard J.R."/>
            <person name="Kaur P."/>
            <person name="Dudchenko O."/>
            <person name="Aiden E.L."/>
            <person name="Yang B."/>
            <person name="Yang H."/>
            <person name="Emery A.M."/>
            <person name="Webster B.L."/>
            <person name="Brindley P.J."/>
            <person name="Rollinson D."/>
            <person name="Chang B.C.H."/>
            <person name="Gasser R.B."/>
            <person name="Young N.D."/>
        </authorList>
    </citation>
    <scope>NUCLEOTIDE SEQUENCE</scope>
</reference>
<evidence type="ECO:0000256" key="1">
    <source>
        <dbReference type="SAM" id="Phobius"/>
    </source>
</evidence>
<evidence type="ECO:0000313" key="3">
    <source>
        <dbReference type="Proteomes" id="UP000471633"/>
    </source>
</evidence>
<gene>
    <name evidence="2" type="ORF">MS3_00001137</name>
</gene>
<evidence type="ECO:0000313" key="2">
    <source>
        <dbReference type="EMBL" id="KAH9590771.1"/>
    </source>
</evidence>
<comment type="caution">
    <text evidence="2">The sequence shown here is derived from an EMBL/GenBank/DDBJ whole genome shotgun (WGS) entry which is preliminary data.</text>
</comment>
<dbReference type="KEGG" id="shx:MS3_00001137"/>
<keyword evidence="3" id="KW-1185">Reference proteome</keyword>
<dbReference type="RefSeq" id="XP_051071111.1">
    <property type="nucleotide sequence ID" value="XM_051208640.1"/>
</dbReference>